<evidence type="ECO:0000256" key="1">
    <source>
        <dbReference type="SAM" id="MobiDB-lite"/>
    </source>
</evidence>
<reference evidence="2 3" key="1">
    <citation type="submission" date="2023-05" db="EMBL/GenBank/DDBJ databases">
        <title>Streptantibioticus silvisoli sp. nov., acidotolerant actinomycetes 1 from pine litter.</title>
        <authorList>
            <person name="Swiecimska M."/>
            <person name="Golinska P."/>
            <person name="Sangal V."/>
            <person name="Wachnowicz B."/>
            <person name="Goodfellow M."/>
        </authorList>
    </citation>
    <scope>NUCLEOTIDE SEQUENCE [LARGE SCALE GENOMIC DNA]</scope>
    <source>
        <strain evidence="2 3">DSM 42109</strain>
    </source>
</reference>
<name>A0ABT7A6C2_9ACTN</name>
<dbReference type="InterPro" id="IPR017853">
    <property type="entry name" value="GH"/>
</dbReference>
<evidence type="ECO:0000313" key="3">
    <source>
        <dbReference type="Proteomes" id="UP001214441"/>
    </source>
</evidence>
<sequence length="333" mass="36501">MSFTFGIYPSGDTGAEADGTPMATPDEPERIAQALRDLQGGDRPFRVRAYRSFAETGTTLSYRTMGKPTTADNLWVSLVAPERYATEGRSLDLVLAYQEESGRLDAWLEFIRATVRESGAHISSLQICEEPNVDNPILDGSMPNVLQALVEGVIAAKDEALKAGHSGLQVGFNAAVSLDPDDAFWKGLGALADERFHGALDYVGFDCFPDVFMPVPMAELTERVEGLLTFFRGTSLTALAGIDPAVPLRIAENGWATGPGRPEERQAEVIETVVRTVYGQRDALTIDGYCLYALRDADSSSDDKFHRFGIMRDDYTPRPAFDTYRRLVAELTV</sequence>
<dbReference type="SUPFAM" id="SSF51445">
    <property type="entry name" value="(Trans)glycosidases"/>
    <property type="match status" value="1"/>
</dbReference>
<keyword evidence="3" id="KW-1185">Reference proteome</keyword>
<evidence type="ECO:0000313" key="2">
    <source>
        <dbReference type="EMBL" id="MDJ1136879.1"/>
    </source>
</evidence>
<dbReference type="RefSeq" id="WP_274047081.1">
    <property type="nucleotide sequence ID" value="NZ_JANCPR020000047.1"/>
</dbReference>
<dbReference type="Gene3D" id="3.20.20.80">
    <property type="entry name" value="Glycosidases"/>
    <property type="match status" value="1"/>
</dbReference>
<dbReference type="EMBL" id="JANCPR020000047">
    <property type="protein sequence ID" value="MDJ1136879.1"/>
    <property type="molecule type" value="Genomic_DNA"/>
</dbReference>
<feature type="region of interest" description="Disordered" evidence="1">
    <location>
        <begin position="1"/>
        <end position="24"/>
    </location>
</feature>
<gene>
    <name evidence="2" type="ORF">NMN56_034055</name>
</gene>
<comment type="caution">
    <text evidence="2">The sequence shown here is derived from an EMBL/GenBank/DDBJ whole genome shotgun (WGS) entry which is preliminary data.</text>
</comment>
<dbReference type="Proteomes" id="UP001214441">
    <property type="component" value="Unassembled WGS sequence"/>
</dbReference>
<protein>
    <submittedName>
        <fullName evidence="2">Uncharacterized protein</fullName>
    </submittedName>
</protein>
<organism evidence="2 3">
    <name type="scientific">Streptomyces iconiensis</name>
    <dbReference type="NCBI Taxonomy" id="1384038"/>
    <lineage>
        <taxon>Bacteria</taxon>
        <taxon>Bacillati</taxon>
        <taxon>Actinomycetota</taxon>
        <taxon>Actinomycetes</taxon>
        <taxon>Kitasatosporales</taxon>
        <taxon>Streptomycetaceae</taxon>
        <taxon>Streptomyces</taxon>
    </lineage>
</organism>
<accession>A0ABT7A6C2</accession>
<proteinExistence type="predicted"/>